<organism evidence="3 4">
    <name type="scientific">Lysinibacillus telephonicus</name>
    <dbReference type="NCBI Taxonomy" id="1714840"/>
    <lineage>
        <taxon>Bacteria</taxon>
        <taxon>Bacillati</taxon>
        <taxon>Bacillota</taxon>
        <taxon>Bacilli</taxon>
        <taxon>Bacillales</taxon>
        <taxon>Bacillaceae</taxon>
        <taxon>Lysinibacillus</taxon>
    </lineage>
</organism>
<dbReference type="SUPFAM" id="SSF56601">
    <property type="entry name" value="beta-lactamase/transpeptidase-like"/>
    <property type="match status" value="1"/>
</dbReference>
<protein>
    <submittedName>
        <fullName evidence="3">D-alanyl-D-alanine carboxypeptidase/D-alanyl-D-alanine-endopeptidase</fullName>
        <ecNumber evidence="3">3.4.16.4</ecNumber>
    </submittedName>
</protein>
<evidence type="ECO:0000256" key="2">
    <source>
        <dbReference type="ARBA" id="ARBA00022801"/>
    </source>
</evidence>
<comment type="caution">
    <text evidence="3">The sequence shown here is derived from an EMBL/GenBank/DDBJ whole genome shotgun (WGS) entry which is preliminary data.</text>
</comment>
<dbReference type="Gene3D" id="3.50.80.20">
    <property type="entry name" value="D-Ala-D-Ala carboxypeptidase C, peptidase S13"/>
    <property type="match status" value="1"/>
</dbReference>
<dbReference type="GO" id="GO:0000270">
    <property type="term" value="P:peptidoglycan metabolic process"/>
    <property type="evidence" value="ECO:0007669"/>
    <property type="project" value="TreeGrafter"/>
</dbReference>
<proteinExistence type="inferred from homology"/>
<evidence type="ECO:0000313" key="3">
    <source>
        <dbReference type="EMBL" id="RTQ89444.1"/>
    </source>
</evidence>
<reference evidence="3 4" key="1">
    <citation type="submission" date="2018-12" db="EMBL/GenBank/DDBJ databases">
        <authorList>
            <person name="Yu L."/>
        </authorList>
    </citation>
    <scope>NUCLEOTIDE SEQUENCE [LARGE SCALE GENOMIC DNA]</scope>
    <source>
        <strain evidence="3 4">S5H2222</strain>
    </source>
</reference>
<name>A0A431UI92_9BACI</name>
<dbReference type="PANTHER" id="PTHR30023">
    <property type="entry name" value="D-ALANYL-D-ALANINE CARBOXYPEPTIDASE"/>
    <property type="match status" value="1"/>
</dbReference>
<accession>A0A431UI92</accession>
<keyword evidence="3" id="KW-0645">Protease</keyword>
<dbReference type="NCBIfam" id="TIGR00666">
    <property type="entry name" value="PBP4"/>
    <property type="match status" value="1"/>
</dbReference>
<evidence type="ECO:0000256" key="1">
    <source>
        <dbReference type="ARBA" id="ARBA00006096"/>
    </source>
</evidence>
<dbReference type="Gene3D" id="3.40.710.10">
    <property type="entry name" value="DD-peptidase/beta-lactamase superfamily"/>
    <property type="match status" value="2"/>
</dbReference>
<dbReference type="Pfam" id="PF02113">
    <property type="entry name" value="Peptidase_S13"/>
    <property type="match status" value="1"/>
</dbReference>
<dbReference type="InterPro" id="IPR012338">
    <property type="entry name" value="Beta-lactam/transpept-like"/>
</dbReference>
<keyword evidence="2 3" id="KW-0378">Hydrolase</keyword>
<dbReference type="RefSeq" id="WP_126295637.1">
    <property type="nucleotide sequence ID" value="NZ_RXNR01000063.1"/>
</dbReference>
<dbReference type="OrthoDB" id="9802627at2"/>
<dbReference type="PANTHER" id="PTHR30023:SF0">
    <property type="entry name" value="PENICILLIN-SENSITIVE CARBOXYPEPTIDASE A"/>
    <property type="match status" value="1"/>
</dbReference>
<dbReference type="Proteomes" id="UP000276349">
    <property type="component" value="Unassembled WGS sequence"/>
</dbReference>
<evidence type="ECO:0000313" key="4">
    <source>
        <dbReference type="Proteomes" id="UP000276349"/>
    </source>
</evidence>
<comment type="similarity">
    <text evidence="1">Belongs to the peptidase S13 family.</text>
</comment>
<dbReference type="EC" id="3.4.16.4" evidence="3"/>
<dbReference type="EMBL" id="RXNR01000063">
    <property type="protein sequence ID" value="RTQ89444.1"/>
    <property type="molecule type" value="Genomic_DNA"/>
</dbReference>
<keyword evidence="3" id="KW-0121">Carboxypeptidase</keyword>
<gene>
    <name evidence="3" type="primary">dacB</name>
    <name evidence="3" type="ORF">EKG35_16440</name>
</gene>
<dbReference type="GO" id="GO:0009002">
    <property type="term" value="F:serine-type D-Ala-D-Ala carboxypeptidase activity"/>
    <property type="evidence" value="ECO:0007669"/>
    <property type="project" value="UniProtKB-EC"/>
</dbReference>
<dbReference type="InterPro" id="IPR000667">
    <property type="entry name" value="Peptidase_S13"/>
</dbReference>
<dbReference type="GO" id="GO:0006508">
    <property type="term" value="P:proteolysis"/>
    <property type="evidence" value="ECO:0007669"/>
    <property type="project" value="InterPro"/>
</dbReference>
<dbReference type="AlphaFoldDB" id="A0A431UI92"/>
<keyword evidence="4" id="KW-1185">Reference proteome</keyword>
<dbReference type="PRINTS" id="PR00922">
    <property type="entry name" value="DADACBPTASE3"/>
</dbReference>
<sequence length="479" mass="52714">MKNKIFTYILIFTLIVSNFIFLHSASAASSLDQTVQSQLGNSNIGVSLRSLTTGKVLYEKNGDIGRKPASTLKLLTASAALDVLGPDFRFETQIYIDGDIQNNILYGDLYIKGKGDPTLNKNNFLTFAKVLKRNGIHKITGNIYGDDTAFSGSQLTPGIAVEDESFYYAARTTALTMSPNSDYDAGTMIVNVKPTKVGRSPQINAEPNTSGMRIQNRAKTVSKGQRNTINIVRRYNTNQIIITGNIPIGSSAKEWVTLFDPTINTLHALKLTLAGTGLKFPSTSTVKRKKVPESAELIYTNQSIPLKTLMNTFVKLSNNSIADILVKTMGKEVYGNGHINEGLKVINEYGESLGLHMDQWSFEDGSGMSHKNRVTPNELTYLLLNVRNEPNYRILYSSLPIGGQQDRLIGGSLRKRFTSTALQNRVVAKTGSITGVYTLAGYVTAKSGRTYTFAIMTQNQTSNKVDEIDQVVKKIINDY</sequence>